<dbReference type="Gene3D" id="3.30.450.20">
    <property type="entry name" value="PAS domain"/>
    <property type="match status" value="2"/>
</dbReference>
<name>A0ABV4U572_9BACT</name>
<dbReference type="SUPFAM" id="SSF52172">
    <property type="entry name" value="CheY-like"/>
    <property type="match status" value="1"/>
</dbReference>
<dbReference type="InterPro" id="IPR000673">
    <property type="entry name" value="Sig_transdc_resp-reg_Me-estase"/>
</dbReference>
<feature type="domain" description="CheB-type methylesterase" evidence="13">
    <location>
        <begin position="31"/>
        <end position="220"/>
    </location>
</feature>
<dbReference type="SMART" id="SM00448">
    <property type="entry name" value="REC"/>
    <property type="match status" value="1"/>
</dbReference>
<dbReference type="RefSeq" id="WP_425345404.1">
    <property type="nucleotide sequence ID" value="NZ_JBGUBD010000005.1"/>
</dbReference>
<evidence type="ECO:0000313" key="15">
    <source>
        <dbReference type="EMBL" id="MFA9478477.1"/>
    </source>
</evidence>
<keyword evidence="8" id="KW-0175">Coiled coil</keyword>
<dbReference type="InterPro" id="IPR035909">
    <property type="entry name" value="CheB_C"/>
</dbReference>
<dbReference type="InterPro" id="IPR000780">
    <property type="entry name" value="CheR_MeTrfase"/>
</dbReference>
<evidence type="ECO:0000259" key="13">
    <source>
        <dbReference type="PROSITE" id="PS50122"/>
    </source>
</evidence>
<dbReference type="InterPro" id="IPR050903">
    <property type="entry name" value="Bact_Chemotaxis_MeTrfase"/>
</dbReference>
<dbReference type="SMART" id="SM00138">
    <property type="entry name" value="MeTrc"/>
    <property type="match status" value="1"/>
</dbReference>
<dbReference type="SUPFAM" id="SSF53335">
    <property type="entry name" value="S-adenosyl-L-methionine-dependent methyltransferases"/>
    <property type="match status" value="1"/>
</dbReference>
<sequence>MSMSAAEERPRRTEPEPSRRPDEGAVDPSQPSPAMRVVGIGASAGGLTALKQLFATMPEQPGACFVVVVHLAADHESHLAPLLQANSRIPVQQITGDTSLEANHVYVIPPGANIDVIDTHLRLSDLEPKRLERAPIDHFFRSLAEAHQEQAVGVVLTGTGSDGTAGLRRIRERGGLTIVQSPDEAEHDAMPRSAIAAGVADLILPLEEILAHILHIGQASPQVPMSDDDPLLAEQAERMLQNVLAHVRTHTGHDFAHYKRSTILRRIRRRMQLHRVQHLDDYLRLLQEQEQEMGLLFEDLLITVTEFFRDPEVFARLEAEVIPQLFKDKGPADRVRAWSVGCATGEEAYSLAMLLMEEEARREVKPRQLQVFASDLCEPALRKAREGIYPDSIEGDVSSERLSRFFDKENSSYRIHKNVRERLVFATHNILQDPPFSHLQLICCRNVLIYLQRDAQKHLTSLFHYALDEDGYLLLGTAEAIDTDLFICENKKFGLYRRRSVPAHKPSPSIFQPSQSHTLSGQAPPPQAKPATSYGAMHERVVEQYAPPSILINPDGEVVHYSARAGRYMQMPGGPPTNNVYRLVPEPLRLELRAAVHAARDLEAGHRSRPVTLSIASELREVVLRVQPIDQSQMAGFFLVIFDELENAGALAAEASNTPADANARELASELDQTKQRMQALVEEHDASQERLQAYNEELVSTNEELRSTMEELETSKEEMQSMNEELTTLNEENRQKVEELDHLTSDLHNLLTATNIATVFLDREMRIRRFTPSMAELFSMRNSDRGRSLTDLTHHLSYDQLQEDFQSVLDQLTPVERELATEQGRWYLTRLQCYRTSDDRIEGVVITFIDITERKQIEEAIDKAKHVAEEVINTVRNPMLVLGKNLRVKDTNAAFDQMFAVESDELQGQLVYEINEGHWDIPELRQLLENILPKNEVMDDYELEHDFPGLGPRTLLLNARRIDHLQLILLAIEDVTERKQELQALERSRDELERLVNERTVQLRLQTTRLQHLVRELATAEQRERKRMASILHDDLQQLLVGMKMQLGLTRSQNQDEAVAQTLEQVLHHLDEAIETTRSLVRQVVPQALYEKGLTPALQWLSEQMSHRHSLKVQISADDAEPALSNETRTLLFESIREMLFNVVKHAGVDEAAVTVRPDHDRLHVTVSDEGVGFDVNAKTLQAGRSDFGVFALGDRIEALGGDWSVDSAPGEGTRVHVEVPVAATTEDPAAQAVQSPGRPPTDGAEPAEGVIRVLVVDDHVLVRNGIVTILHQTSRVTVVGEANDGVEAIAAVEQLQPDVVLMDVNMPHMNGFEATREIHRRWPNILVIGLSMQSEGGEAARAMADAGAATCLSKSDDAERMIDTILRLTLLS</sequence>
<dbReference type="SUPFAM" id="SSF47757">
    <property type="entry name" value="Chemotaxis receptor methyltransferase CheR, N-terminal domain"/>
    <property type="match status" value="1"/>
</dbReference>
<gene>
    <name evidence="15" type="ORF">ACERK3_09235</name>
</gene>
<feature type="region of interest" description="Disordered" evidence="9">
    <location>
        <begin position="504"/>
        <end position="532"/>
    </location>
</feature>
<dbReference type="InterPro" id="IPR036890">
    <property type="entry name" value="HATPase_C_sf"/>
</dbReference>
<feature type="domain" description="Response regulatory" evidence="11">
    <location>
        <begin position="1254"/>
        <end position="1371"/>
    </location>
</feature>
<reference evidence="15 16" key="1">
    <citation type="submission" date="2024-08" db="EMBL/GenBank/DDBJ databases">
        <title>Whole-genome sequencing of halo(alkali)philic microorganisms from hypersaline lakes.</title>
        <authorList>
            <person name="Sorokin D.Y."/>
            <person name="Merkel A.Y."/>
            <person name="Messina E."/>
            <person name="Yakimov M."/>
        </authorList>
    </citation>
    <scope>NUCLEOTIDE SEQUENCE [LARGE SCALE GENOMIC DNA]</scope>
    <source>
        <strain evidence="15 16">AB-hyl4</strain>
    </source>
</reference>
<dbReference type="InterPro" id="IPR013656">
    <property type="entry name" value="PAS_4"/>
</dbReference>
<dbReference type="Gene3D" id="1.10.155.10">
    <property type="entry name" value="Chemotaxis receptor methyltransferase CheR, N-terminal domain"/>
    <property type="match status" value="1"/>
</dbReference>
<keyword evidence="4" id="KW-0808">Transferase</keyword>
<dbReference type="InterPro" id="IPR001789">
    <property type="entry name" value="Sig_transdc_resp-reg_receiver"/>
</dbReference>
<evidence type="ECO:0000259" key="14">
    <source>
        <dbReference type="PROSITE" id="PS50123"/>
    </source>
</evidence>
<dbReference type="Gene3D" id="3.30.565.10">
    <property type="entry name" value="Histidine kinase-like ATPase, C-terminal domain"/>
    <property type="match status" value="1"/>
</dbReference>
<dbReference type="Pfam" id="PF01739">
    <property type="entry name" value="CheR"/>
    <property type="match status" value="1"/>
</dbReference>
<dbReference type="PROSITE" id="PS50110">
    <property type="entry name" value="RESPONSE_REGULATORY"/>
    <property type="match status" value="1"/>
</dbReference>
<feature type="coiled-coil region" evidence="8">
    <location>
        <begin position="976"/>
        <end position="1024"/>
    </location>
</feature>
<evidence type="ECO:0000256" key="1">
    <source>
        <dbReference type="ARBA" id="ARBA00001541"/>
    </source>
</evidence>
<dbReference type="CDD" id="cd00130">
    <property type="entry name" value="PAS"/>
    <property type="match status" value="2"/>
</dbReference>
<evidence type="ECO:0000256" key="3">
    <source>
        <dbReference type="ARBA" id="ARBA00022603"/>
    </source>
</evidence>
<dbReference type="Gene3D" id="3.40.50.150">
    <property type="entry name" value="Vaccinia Virus protein VP39"/>
    <property type="match status" value="1"/>
</dbReference>
<dbReference type="PROSITE" id="PS50123">
    <property type="entry name" value="CHER"/>
    <property type="match status" value="1"/>
</dbReference>
<evidence type="ECO:0000256" key="5">
    <source>
        <dbReference type="ARBA" id="ARBA00022691"/>
    </source>
</evidence>
<dbReference type="Gene3D" id="1.20.5.1930">
    <property type="match status" value="1"/>
</dbReference>
<dbReference type="InterPro" id="IPR003594">
    <property type="entry name" value="HATPase_dom"/>
</dbReference>
<feature type="region of interest" description="Disordered" evidence="9">
    <location>
        <begin position="1"/>
        <end position="36"/>
    </location>
</feature>
<dbReference type="Pfam" id="PF01339">
    <property type="entry name" value="CheB_methylest"/>
    <property type="match status" value="1"/>
</dbReference>
<feature type="coiled-coil region" evidence="8">
    <location>
        <begin position="664"/>
        <end position="747"/>
    </location>
</feature>
<feature type="active site" evidence="6">
    <location>
        <position position="43"/>
    </location>
</feature>
<feature type="domain" description="Histidine kinase" evidence="10">
    <location>
        <begin position="1032"/>
        <end position="1225"/>
    </location>
</feature>
<dbReference type="InterPro" id="IPR035965">
    <property type="entry name" value="PAS-like_dom_sf"/>
</dbReference>
<dbReference type="PROSITE" id="PS50122">
    <property type="entry name" value="CHEB"/>
    <property type="match status" value="1"/>
</dbReference>
<dbReference type="CDD" id="cd16434">
    <property type="entry name" value="CheB-CheR_fusion"/>
    <property type="match status" value="1"/>
</dbReference>
<dbReference type="Pfam" id="PF02518">
    <property type="entry name" value="HATPase_c"/>
    <property type="match status" value="1"/>
</dbReference>
<evidence type="ECO:0000256" key="2">
    <source>
        <dbReference type="ARBA" id="ARBA00012534"/>
    </source>
</evidence>
<keyword evidence="16" id="KW-1185">Reference proteome</keyword>
<dbReference type="InterPro" id="IPR029063">
    <property type="entry name" value="SAM-dependent_MTases_sf"/>
</dbReference>
<dbReference type="PROSITE" id="PS50109">
    <property type="entry name" value="HIS_KIN"/>
    <property type="match status" value="1"/>
</dbReference>
<dbReference type="Pfam" id="PF07730">
    <property type="entry name" value="HisKA_3"/>
    <property type="match status" value="1"/>
</dbReference>
<dbReference type="SUPFAM" id="SSF55785">
    <property type="entry name" value="PYP-like sensor domain (PAS domain)"/>
    <property type="match status" value="2"/>
</dbReference>
<proteinExistence type="predicted"/>
<dbReference type="InterPro" id="IPR022641">
    <property type="entry name" value="CheR_N"/>
</dbReference>
<feature type="compositionally biased region" description="Basic and acidic residues" evidence="9">
    <location>
        <begin position="1"/>
        <end position="23"/>
    </location>
</feature>
<dbReference type="Proteomes" id="UP001575105">
    <property type="component" value="Unassembled WGS sequence"/>
</dbReference>
<feature type="domain" description="CheR-type methyltransferase" evidence="14">
    <location>
        <begin position="236"/>
        <end position="481"/>
    </location>
</feature>
<evidence type="ECO:0000256" key="4">
    <source>
        <dbReference type="ARBA" id="ARBA00022679"/>
    </source>
</evidence>
<dbReference type="InterPro" id="IPR000700">
    <property type="entry name" value="PAS-assoc_C"/>
</dbReference>
<keyword evidence="3" id="KW-0489">Methyltransferase</keyword>
<comment type="catalytic activity">
    <reaction evidence="1">
        <text>L-glutamyl-[protein] + S-adenosyl-L-methionine = [protein]-L-glutamate 5-O-methyl ester + S-adenosyl-L-homocysteine</text>
        <dbReference type="Rhea" id="RHEA:24452"/>
        <dbReference type="Rhea" id="RHEA-COMP:10208"/>
        <dbReference type="Rhea" id="RHEA-COMP:10311"/>
        <dbReference type="ChEBI" id="CHEBI:29973"/>
        <dbReference type="ChEBI" id="CHEBI:57856"/>
        <dbReference type="ChEBI" id="CHEBI:59789"/>
        <dbReference type="ChEBI" id="CHEBI:82795"/>
        <dbReference type="EC" id="2.1.1.80"/>
    </reaction>
</comment>
<dbReference type="SUPFAM" id="SSF55874">
    <property type="entry name" value="ATPase domain of HSP90 chaperone/DNA topoisomerase II/histidine kinase"/>
    <property type="match status" value="1"/>
</dbReference>
<keyword evidence="5" id="KW-0949">S-adenosyl-L-methionine</keyword>
<dbReference type="SMART" id="SM00091">
    <property type="entry name" value="PAS"/>
    <property type="match status" value="3"/>
</dbReference>
<organism evidence="15 16">
    <name type="scientific">Natronomicrosphaera hydrolytica</name>
    <dbReference type="NCBI Taxonomy" id="3242702"/>
    <lineage>
        <taxon>Bacteria</taxon>
        <taxon>Pseudomonadati</taxon>
        <taxon>Planctomycetota</taxon>
        <taxon>Phycisphaerae</taxon>
        <taxon>Phycisphaerales</taxon>
        <taxon>Phycisphaeraceae</taxon>
        <taxon>Natronomicrosphaera</taxon>
    </lineage>
</organism>
<evidence type="ECO:0000313" key="16">
    <source>
        <dbReference type="Proteomes" id="UP001575105"/>
    </source>
</evidence>
<feature type="compositionally biased region" description="Polar residues" evidence="9">
    <location>
        <begin position="509"/>
        <end position="521"/>
    </location>
</feature>
<keyword evidence="7" id="KW-0597">Phosphoprotein</keyword>
<evidence type="ECO:0000256" key="9">
    <source>
        <dbReference type="SAM" id="MobiDB-lite"/>
    </source>
</evidence>
<dbReference type="EC" id="2.1.1.80" evidence="2"/>
<dbReference type="SUPFAM" id="SSF52738">
    <property type="entry name" value="Methylesterase CheB, C-terminal domain"/>
    <property type="match status" value="1"/>
</dbReference>
<dbReference type="Pfam" id="PF03705">
    <property type="entry name" value="CheR_N"/>
    <property type="match status" value="1"/>
</dbReference>
<dbReference type="Gene3D" id="3.40.50.180">
    <property type="entry name" value="Methylesterase CheB, C-terminal domain"/>
    <property type="match status" value="1"/>
</dbReference>
<dbReference type="InterPro" id="IPR011006">
    <property type="entry name" value="CheY-like_superfamily"/>
</dbReference>
<evidence type="ECO:0000256" key="8">
    <source>
        <dbReference type="SAM" id="Coils"/>
    </source>
</evidence>
<accession>A0ABV4U572</accession>
<evidence type="ECO:0000256" key="6">
    <source>
        <dbReference type="PROSITE-ProRule" id="PRU00050"/>
    </source>
</evidence>
<dbReference type="EMBL" id="JBGUBD010000005">
    <property type="protein sequence ID" value="MFA9478477.1"/>
    <property type="molecule type" value="Genomic_DNA"/>
</dbReference>
<dbReference type="PROSITE" id="PS50113">
    <property type="entry name" value="PAC"/>
    <property type="match status" value="1"/>
</dbReference>
<evidence type="ECO:0000259" key="11">
    <source>
        <dbReference type="PROSITE" id="PS50110"/>
    </source>
</evidence>
<keyword evidence="6" id="KW-0378">Hydrolase</keyword>
<dbReference type="InterPro" id="IPR000014">
    <property type="entry name" value="PAS"/>
</dbReference>
<dbReference type="Pfam" id="PF08448">
    <property type="entry name" value="PAS_4"/>
    <property type="match status" value="1"/>
</dbReference>
<dbReference type="CDD" id="cd17535">
    <property type="entry name" value="REC_NarL-like"/>
    <property type="match status" value="1"/>
</dbReference>
<evidence type="ECO:0000256" key="7">
    <source>
        <dbReference type="PROSITE-ProRule" id="PRU00169"/>
    </source>
</evidence>
<dbReference type="PANTHER" id="PTHR24422:SF27">
    <property type="entry name" value="PROTEIN-GLUTAMATE O-METHYLTRANSFERASE"/>
    <property type="match status" value="1"/>
</dbReference>
<dbReference type="Pfam" id="PF00072">
    <property type="entry name" value="Response_reg"/>
    <property type="match status" value="1"/>
</dbReference>
<feature type="modified residue" description="4-aspartylphosphate" evidence="7">
    <location>
        <position position="1305"/>
    </location>
</feature>
<dbReference type="InterPro" id="IPR036804">
    <property type="entry name" value="CheR_N_sf"/>
</dbReference>
<feature type="active site" evidence="6">
    <location>
        <position position="162"/>
    </location>
</feature>
<dbReference type="NCBIfam" id="TIGR00229">
    <property type="entry name" value="sensory_box"/>
    <property type="match status" value="1"/>
</dbReference>
<dbReference type="CDD" id="cd16917">
    <property type="entry name" value="HATPase_UhpB-NarQ-NarX-like"/>
    <property type="match status" value="1"/>
</dbReference>
<evidence type="ECO:0000259" key="12">
    <source>
        <dbReference type="PROSITE" id="PS50113"/>
    </source>
</evidence>
<dbReference type="PANTHER" id="PTHR24422">
    <property type="entry name" value="CHEMOTAXIS PROTEIN METHYLTRANSFERASE"/>
    <property type="match status" value="1"/>
</dbReference>
<dbReference type="Pfam" id="PF13596">
    <property type="entry name" value="PAS_10"/>
    <property type="match status" value="1"/>
</dbReference>
<evidence type="ECO:0000259" key="10">
    <source>
        <dbReference type="PROSITE" id="PS50109"/>
    </source>
</evidence>
<dbReference type="InterPro" id="IPR005467">
    <property type="entry name" value="His_kinase_dom"/>
</dbReference>
<feature type="domain" description="PAC" evidence="12">
    <location>
        <begin position="814"/>
        <end position="864"/>
    </location>
</feature>
<protein>
    <recommendedName>
        <fullName evidence="2">protein-glutamate O-methyltransferase</fullName>
        <ecNumber evidence="2">2.1.1.80</ecNumber>
    </recommendedName>
</protein>
<dbReference type="Gene3D" id="3.40.50.2300">
    <property type="match status" value="1"/>
</dbReference>
<comment type="caution">
    <text evidence="15">The sequence shown here is derived from an EMBL/GenBank/DDBJ whole genome shotgun (WGS) entry which is preliminary data.</text>
</comment>
<dbReference type="InterPro" id="IPR058245">
    <property type="entry name" value="NreC/VraR/RcsB-like_REC"/>
</dbReference>
<dbReference type="InterPro" id="IPR011712">
    <property type="entry name" value="Sig_transdc_His_kin_sub3_dim/P"/>
</dbReference>
<keyword evidence="6" id="KW-0145">Chemotaxis</keyword>
<feature type="active site" evidence="6">
    <location>
        <position position="70"/>
    </location>
</feature>
<dbReference type="PRINTS" id="PR00996">
    <property type="entry name" value="CHERMTFRASE"/>
</dbReference>
<dbReference type="InterPro" id="IPR022642">
    <property type="entry name" value="CheR_C"/>
</dbReference>